<accession>A0A835YQE7</accession>
<dbReference type="OrthoDB" id="190434at2759"/>
<dbReference type="Proteomes" id="UP000664859">
    <property type="component" value="Unassembled WGS sequence"/>
</dbReference>
<comment type="similarity">
    <text evidence="2">Belongs to the TMEM151 family.</text>
</comment>
<evidence type="ECO:0000256" key="3">
    <source>
        <dbReference type="ARBA" id="ARBA00022692"/>
    </source>
</evidence>
<protein>
    <submittedName>
        <fullName evidence="8">Uncharacterized protein</fullName>
    </submittedName>
</protein>
<dbReference type="PANTHER" id="PTHR31893">
    <property type="entry name" value="TRANSMEMBRANE PROTEIN 151 HOMOLOG"/>
    <property type="match status" value="1"/>
</dbReference>
<feature type="region of interest" description="Disordered" evidence="6">
    <location>
        <begin position="63"/>
        <end position="83"/>
    </location>
</feature>
<gene>
    <name evidence="8" type="ORF">JKP88DRAFT_224349</name>
</gene>
<keyword evidence="3" id="KW-0812">Transmembrane</keyword>
<evidence type="ECO:0000256" key="6">
    <source>
        <dbReference type="SAM" id="MobiDB-lite"/>
    </source>
</evidence>
<feature type="signal peptide" evidence="7">
    <location>
        <begin position="1"/>
        <end position="16"/>
    </location>
</feature>
<comment type="subcellular location">
    <subcellularLocation>
        <location evidence="1">Membrane</location>
        <topology evidence="1">Multi-pass membrane protein</topology>
    </subcellularLocation>
</comment>
<proteinExistence type="inferred from homology"/>
<organism evidence="8 9">
    <name type="scientific">Tribonema minus</name>
    <dbReference type="NCBI Taxonomy" id="303371"/>
    <lineage>
        <taxon>Eukaryota</taxon>
        <taxon>Sar</taxon>
        <taxon>Stramenopiles</taxon>
        <taxon>Ochrophyta</taxon>
        <taxon>PX clade</taxon>
        <taxon>Xanthophyceae</taxon>
        <taxon>Tribonematales</taxon>
        <taxon>Tribonemataceae</taxon>
        <taxon>Tribonema</taxon>
    </lineage>
</organism>
<evidence type="ECO:0000256" key="7">
    <source>
        <dbReference type="SAM" id="SignalP"/>
    </source>
</evidence>
<dbReference type="AlphaFoldDB" id="A0A835YQE7"/>
<dbReference type="PANTHER" id="PTHR31893:SF5">
    <property type="entry name" value="TRANSMEMBRANE PROTEIN 151 HOMOLOG"/>
    <property type="match status" value="1"/>
</dbReference>
<evidence type="ECO:0000256" key="2">
    <source>
        <dbReference type="ARBA" id="ARBA00009583"/>
    </source>
</evidence>
<dbReference type="InterPro" id="IPR026767">
    <property type="entry name" value="Tmem151"/>
</dbReference>
<evidence type="ECO:0000313" key="8">
    <source>
        <dbReference type="EMBL" id="KAG5179309.1"/>
    </source>
</evidence>
<feature type="chain" id="PRO_5032966488" evidence="7">
    <location>
        <begin position="17"/>
        <end position="222"/>
    </location>
</feature>
<dbReference type="EMBL" id="JAFCMP010000479">
    <property type="protein sequence ID" value="KAG5179309.1"/>
    <property type="molecule type" value="Genomic_DNA"/>
</dbReference>
<dbReference type="GO" id="GO:0016020">
    <property type="term" value="C:membrane"/>
    <property type="evidence" value="ECO:0007669"/>
    <property type="project" value="UniProtKB-SubCell"/>
</dbReference>
<evidence type="ECO:0000313" key="9">
    <source>
        <dbReference type="Proteomes" id="UP000664859"/>
    </source>
</evidence>
<evidence type="ECO:0000256" key="1">
    <source>
        <dbReference type="ARBA" id="ARBA00004141"/>
    </source>
</evidence>
<evidence type="ECO:0000256" key="4">
    <source>
        <dbReference type="ARBA" id="ARBA00022989"/>
    </source>
</evidence>
<evidence type="ECO:0000256" key="5">
    <source>
        <dbReference type="ARBA" id="ARBA00023136"/>
    </source>
</evidence>
<keyword evidence="5" id="KW-0472">Membrane</keyword>
<keyword evidence="7" id="KW-0732">Signal</keyword>
<sequence length="222" mass="25785">MSLIAAFFGLAYLVDAFCISTTFKYLWNANSSHGAVEKLLQLQQTPPEITACVQCYHYKDSRSSTHTRADGTTEQRSESSHERINTHRATSEFQFEHWRDMSELPYVVTRPFDIVRLHLRIKIKYGTEATARAHAAMCQALRDLHANRDAHFEFKETVVVEGMVPHMLLLPEDGSLRPWWMYWQWYAASVFVFLNWPYRMALEASTVKVTYVLAKEVYIAEP</sequence>
<name>A0A835YQE7_9STRA</name>
<keyword evidence="4" id="KW-1133">Transmembrane helix</keyword>
<comment type="caution">
    <text evidence="8">The sequence shown here is derived from an EMBL/GenBank/DDBJ whole genome shotgun (WGS) entry which is preliminary data.</text>
</comment>
<dbReference type="Pfam" id="PF14857">
    <property type="entry name" value="TMEM151"/>
    <property type="match status" value="1"/>
</dbReference>
<reference evidence="8" key="1">
    <citation type="submission" date="2021-02" db="EMBL/GenBank/DDBJ databases">
        <title>First Annotated Genome of the Yellow-green Alga Tribonema minus.</title>
        <authorList>
            <person name="Mahan K.M."/>
        </authorList>
    </citation>
    <scope>NUCLEOTIDE SEQUENCE</scope>
    <source>
        <strain evidence="8">UTEX B ZZ1240</strain>
    </source>
</reference>
<keyword evidence="9" id="KW-1185">Reference proteome</keyword>